<feature type="region of interest" description="Disordered" evidence="1">
    <location>
        <begin position="284"/>
        <end position="313"/>
    </location>
</feature>
<feature type="compositionally biased region" description="Polar residues" evidence="1">
    <location>
        <begin position="1"/>
        <end position="18"/>
    </location>
</feature>
<evidence type="ECO:0000256" key="1">
    <source>
        <dbReference type="SAM" id="MobiDB-lite"/>
    </source>
</evidence>
<feature type="compositionally biased region" description="Polar residues" evidence="1">
    <location>
        <begin position="26"/>
        <end position="37"/>
    </location>
</feature>
<dbReference type="Proteomes" id="UP001195483">
    <property type="component" value="Unassembled WGS sequence"/>
</dbReference>
<reference evidence="2" key="2">
    <citation type="journal article" date="2021" name="Genome Biol. Evol.">
        <title>Developing a high-quality reference genome for a parasitic bivalve with doubly uniparental inheritance (Bivalvia: Unionida).</title>
        <authorList>
            <person name="Smith C.H."/>
        </authorList>
    </citation>
    <scope>NUCLEOTIDE SEQUENCE</scope>
    <source>
        <strain evidence="2">CHS0354</strain>
        <tissue evidence="2">Mantle</tissue>
    </source>
</reference>
<evidence type="ECO:0000313" key="2">
    <source>
        <dbReference type="EMBL" id="KAK3595854.1"/>
    </source>
</evidence>
<reference evidence="2" key="1">
    <citation type="journal article" date="2021" name="Genome Biol. Evol.">
        <title>A High-Quality Reference Genome for a Parasitic Bivalve with Doubly Uniparental Inheritance (Bivalvia: Unionida).</title>
        <authorList>
            <person name="Smith C.H."/>
        </authorList>
    </citation>
    <scope>NUCLEOTIDE SEQUENCE</scope>
    <source>
        <strain evidence="2">CHS0354</strain>
    </source>
</reference>
<evidence type="ECO:0000313" key="3">
    <source>
        <dbReference type="Proteomes" id="UP001195483"/>
    </source>
</evidence>
<organism evidence="2 3">
    <name type="scientific">Potamilus streckersoni</name>
    <dbReference type="NCBI Taxonomy" id="2493646"/>
    <lineage>
        <taxon>Eukaryota</taxon>
        <taxon>Metazoa</taxon>
        <taxon>Spiralia</taxon>
        <taxon>Lophotrochozoa</taxon>
        <taxon>Mollusca</taxon>
        <taxon>Bivalvia</taxon>
        <taxon>Autobranchia</taxon>
        <taxon>Heteroconchia</taxon>
        <taxon>Palaeoheterodonta</taxon>
        <taxon>Unionida</taxon>
        <taxon>Unionoidea</taxon>
        <taxon>Unionidae</taxon>
        <taxon>Ambleminae</taxon>
        <taxon>Lampsilini</taxon>
        <taxon>Potamilus</taxon>
    </lineage>
</organism>
<accession>A0AAE0SPW7</accession>
<feature type="region of interest" description="Disordered" evidence="1">
    <location>
        <begin position="234"/>
        <end position="255"/>
    </location>
</feature>
<dbReference type="AlphaFoldDB" id="A0AAE0SPW7"/>
<name>A0AAE0SPW7_9BIVA</name>
<keyword evidence="3" id="KW-1185">Reference proteome</keyword>
<sequence length="344" mass="37468">MSNCQELPPATSGSSVPTPTELLSKMPTQPSAEFTSQPFPSLKLSLSIPKSLLESAPDVQNDNKDAGMAIPQSMIEMPHPFSNWKRNCYTLYEVDEKVSSPKVMTATMEAASGINYTDPATVHPYQALTFSSFNWKYHGYRNFSSEVKKRHTCSENQTTKINEFISKTQGQMTCKETNASFASISVESDLGARRAQSSTDLRNLEVESTSFGNKRNLSASDLKVLMGSIFSVSSNASGDKSKSVPASPISSPKSQRKALAVLGERLEKGKHCLDLQTAGTLSPSQFGNTDHCKEENNTPIDGNKTGLKKNTPPTNMMSSIVDWATKKKVTMSNSEINIFAPPSS</sequence>
<protein>
    <submittedName>
        <fullName evidence="2">Uncharacterized protein</fullName>
    </submittedName>
</protein>
<feature type="region of interest" description="Disordered" evidence="1">
    <location>
        <begin position="1"/>
        <end position="37"/>
    </location>
</feature>
<gene>
    <name evidence="2" type="ORF">CHS0354_014677</name>
</gene>
<dbReference type="EMBL" id="JAEAOA010000900">
    <property type="protein sequence ID" value="KAK3595854.1"/>
    <property type="molecule type" value="Genomic_DNA"/>
</dbReference>
<proteinExistence type="predicted"/>
<comment type="caution">
    <text evidence="2">The sequence shown here is derived from an EMBL/GenBank/DDBJ whole genome shotgun (WGS) entry which is preliminary data.</text>
</comment>
<reference evidence="2" key="3">
    <citation type="submission" date="2023-05" db="EMBL/GenBank/DDBJ databases">
        <authorList>
            <person name="Smith C.H."/>
        </authorList>
    </citation>
    <scope>NUCLEOTIDE SEQUENCE</scope>
    <source>
        <strain evidence="2">CHS0354</strain>
        <tissue evidence="2">Mantle</tissue>
    </source>
</reference>